<proteinExistence type="predicted"/>
<reference evidence="1 2" key="1">
    <citation type="journal article" date="2015" name="Genome Announc.">
        <title>Draft Genome Sequence of Filamentous Marine Cyanobacterium Lyngbya confervoides Strain BDU141951.</title>
        <authorList>
            <person name="Chandrababunaidu M.M."/>
            <person name="Sen D."/>
            <person name="Tripathy S."/>
        </authorList>
    </citation>
    <scope>NUCLEOTIDE SEQUENCE [LARGE SCALE GENOMIC DNA]</scope>
    <source>
        <strain evidence="1 2">BDU141951</strain>
    </source>
</reference>
<sequence>MLPILASALLAQSPAAPTPEVITVPQQVRPLPGSLDTTPMFNSNSPEVVQQEGILLSTFPKQGKAHPEAHLEHAFSGRFDVFAHHIAKALSPEDLRTLYLGVMIHNPGTSPVRLDVLQAASYLSQPDAPFIKLEAMADNSEGKVYAGPGDRVTQDILRGRRQASWPAVITLPPGESRMLLNVPIPVRELDPPINGRSTLARLRSSGPVHVASLAMFAKTTAAGEERAPTLEEWITLLQRAAVAGPRDKVPTPPGQPGQLIYGRVAGVAQGSKWTALVVDSQNEDRAQASAYRLTIPAAGSAFSYPLSSLDRGTFGTGQIQTAPLVKRYPDTAYAAHGNYGVEYQLTLPLYNPTPEDQTVTVHFQTALKTDEKKAGLEFRNPPTNRVFYRGTVRVRFQDHRGTPRTRYTHLVQMQGQQGDPLVSIPLKPQQKSLVQVNFIYPPDATPPQVLTVRTEP</sequence>
<organism evidence="1 2">
    <name type="scientific">Lyngbya confervoides BDU141951</name>
    <dbReference type="NCBI Taxonomy" id="1574623"/>
    <lineage>
        <taxon>Bacteria</taxon>
        <taxon>Bacillati</taxon>
        <taxon>Cyanobacteriota</taxon>
        <taxon>Cyanophyceae</taxon>
        <taxon>Oscillatoriophycideae</taxon>
        <taxon>Oscillatoriales</taxon>
        <taxon>Microcoleaceae</taxon>
        <taxon>Lyngbya</taxon>
    </lineage>
</organism>
<dbReference type="AlphaFoldDB" id="A0ABD4T4C8"/>
<dbReference type="Proteomes" id="UP000031561">
    <property type="component" value="Unassembled WGS sequence"/>
</dbReference>
<gene>
    <name evidence="1" type="ORF">QQ91_0011945</name>
</gene>
<dbReference type="Pfam" id="PF11850">
    <property type="entry name" value="DUF3370"/>
    <property type="match status" value="1"/>
</dbReference>
<protein>
    <submittedName>
        <fullName evidence="1">DUF3370 domain-containing protein</fullName>
    </submittedName>
</protein>
<name>A0ABD4T4C8_9CYAN</name>
<keyword evidence="2" id="KW-1185">Reference proteome</keyword>
<comment type="caution">
    <text evidence="1">The sequence shown here is derived from an EMBL/GenBank/DDBJ whole genome shotgun (WGS) entry which is preliminary data.</text>
</comment>
<dbReference type="InterPro" id="IPR021801">
    <property type="entry name" value="DUF3370"/>
</dbReference>
<dbReference type="RefSeq" id="WP_166282358.1">
    <property type="nucleotide sequence ID" value="NZ_JTHE03000063.1"/>
</dbReference>
<dbReference type="EMBL" id="JTHE03000063">
    <property type="protein sequence ID" value="MCM1983529.1"/>
    <property type="molecule type" value="Genomic_DNA"/>
</dbReference>
<accession>A0ABD4T4C8</accession>
<evidence type="ECO:0000313" key="2">
    <source>
        <dbReference type="Proteomes" id="UP000031561"/>
    </source>
</evidence>
<evidence type="ECO:0000313" key="1">
    <source>
        <dbReference type="EMBL" id="MCM1983529.1"/>
    </source>
</evidence>